<dbReference type="PANTHER" id="PTHR45626">
    <property type="entry name" value="TRANSCRIPTION TERMINATION FACTOR 2-RELATED"/>
    <property type="match status" value="1"/>
</dbReference>
<evidence type="ECO:0000313" key="5">
    <source>
        <dbReference type="EMBL" id="PKS06533.1"/>
    </source>
</evidence>
<dbReference type="InParanoid" id="A0A2N3N290"/>
<organism evidence="5 6">
    <name type="scientific">Lomentospora prolificans</name>
    <dbReference type="NCBI Taxonomy" id="41688"/>
    <lineage>
        <taxon>Eukaryota</taxon>
        <taxon>Fungi</taxon>
        <taxon>Dikarya</taxon>
        <taxon>Ascomycota</taxon>
        <taxon>Pezizomycotina</taxon>
        <taxon>Sordariomycetes</taxon>
        <taxon>Hypocreomycetidae</taxon>
        <taxon>Microascales</taxon>
        <taxon>Microascaceae</taxon>
        <taxon>Lomentospora</taxon>
    </lineage>
</organism>
<protein>
    <recommendedName>
        <fullName evidence="4">Helicase C-terminal domain-containing protein</fullName>
    </recommendedName>
</protein>
<reference evidence="5 6" key="1">
    <citation type="journal article" date="2017" name="G3 (Bethesda)">
        <title>First Draft Genome Sequence of the Pathogenic Fungus Lomentospora prolificans (Formerly Scedosporium prolificans).</title>
        <authorList>
            <person name="Luo R."/>
            <person name="Zimin A."/>
            <person name="Workman R."/>
            <person name="Fan Y."/>
            <person name="Pertea G."/>
            <person name="Grossman N."/>
            <person name="Wear M.P."/>
            <person name="Jia B."/>
            <person name="Miller H."/>
            <person name="Casadevall A."/>
            <person name="Timp W."/>
            <person name="Zhang S.X."/>
            <person name="Salzberg S.L."/>
        </authorList>
    </citation>
    <scope>NUCLEOTIDE SEQUENCE [LARGE SCALE GENOMIC DNA]</scope>
    <source>
        <strain evidence="5 6">JHH-5317</strain>
    </source>
</reference>
<keyword evidence="3" id="KW-0067">ATP-binding</keyword>
<dbReference type="Pfam" id="PF00271">
    <property type="entry name" value="Helicase_C"/>
    <property type="match status" value="1"/>
</dbReference>
<dbReference type="GO" id="GO:0006281">
    <property type="term" value="P:DNA repair"/>
    <property type="evidence" value="ECO:0007669"/>
    <property type="project" value="TreeGrafter"/>
</dbReference>
<dbReference type="InterPro" id="IPR050628">
    <property type="entry name" value="SNF2_RAD54_helicase_TF"/>
</dbReference>
<dbReference type="GO" id="GO:0005524">
    <property type="term" value="F:ATP binding"/>
    <property type="evidence" value="ECO:0007669"/>
    <property type="project" value="UniProtKB-KW"/>
</dbReference>
<dbReference type="Proteomes" id="UP000233524">
    <property type="component" value="Unassembled WGS sequence"/>
</dbReference>
<dbReference type="SMART" id="SM00487">
    <property type="entry name" value="DEXDc"/>
    <property type="match status" value="1"/>
</dbReference>
<keyword evidence="6" id="KW-1185">Reference proteome</keyword>
<dbReference type="EMBL" id="NLAX01001034">
    <property type="protein sequence ID" value="PKS06533.1"/>
    <property type="molecule type" value="Genomic_DNA"/>
</dbReference>
<accession>A0A2N3N290</accession>
<gene>
    <name evidence="5" type="ORF">jhhlp_007281</name>
</gene>
<evidence type="ECO:0000256" key="2">
    <source>
        <dbReference type="ARBA" id="ARBA00022801"/>
    </source>
</evidence>
<evidence type="ECO:0000313" key="6">
    <source>
        <dbReference type="Proteomes" id="UP000233524"/>
    </source>
</evidence>
<evidence type="ECO:0000256" key="3">
    <source>
        <dbReference type="ARBA" id="ARBA00022840"/>
    </source>
</evidence>
<proteinExistence type="predicted"/>
<dbReference type="OrthoDB" id="2801544at2759"/>
<dbReference type="InterPro" id="IPR027417">
    <property type="entry name" value="P-loop_NTPase"/>
</dbReference>
<dbReference type="GO" id="GO:0008094">
    <property type="term" value="F:ATP-dependent activity, acting on DNA"/>
    <property type="evidence" value="ECO:0007669"/>
    <property type="project" value="TreeGrafter"/>
</dbReference>
<dbReference type="InterPro" id="IPR001650">
    <property type="entry name" value="Helicase_C-like"/>
</dbReference>
<evidence type="ECO:0000259" key="4">
    <source>
        <dbReference type="PROSITE" id="PS51194"/>
    </source>
</evidence>
<dbReference type="VEuPathDB" id="FungiDB:jhhlp_007281"/>
<dbReference type="GO" id="GO:0005634">
    <property type="term" value="C:nucleus"/>
    <property type="evidence" value="ECO:0007669"/>
    <property type="project" value="TreeGrafter"/>
</dbReference>
<evidence type="ECO:0000256" key="1">
    <source>
        <dbReference type="ARBA" id="ARBA00022741"/>
    </source>
</evidence>
<dbReference type="Gene3D" id="3.40.50.300">
    <property type="entry name" value="P-loop containing nucleotide triphosphate hydrolases"/>
    <property type="match status" value="2"/>
</dbReference>
<comment type="caution">
    <text evidence="5">The sequence shown here is derived from an EMBL/GenBank/DDBJ whole genome shotgun (WGS) entry which is preliminary data.</text>
</comment>
<name>A0A2N3N290_9PEZI</name>
<dbReference type="AlphaFoldDB" id="A0A2N3N290"/>
<keyword evidence="1" id="KW-0547">Nucleotide-binding</keyword>
<dbReference type="Pfam" id="PF00176">
    <property type="entry name" value="SNF2-rel_dom"/>
    <property type="match status" value="1"/>
</dbReference>
<sequence length="1168" mass="129554">MNLAAKSEFRAVPALDSYLPLGCLCVPEIQTGLSREQFAAIPSERGWLNFNPPMKSSRLGGTLLNTNSDKAFTDTEADLSRCSLLKPLQGLLLARWIRIDYRLSADKEGLIFRVYLLPDDIERRSVDRENVRLKKARRQLLARLDFSPGVWLGIWPPANAERVSSPRLSQPKDSKSEPAQQSLLTLFNNIPSPSPQPECLVDPHASEAAYNLLDSKVPGLTTTLYPYQRRSAAAMLEKETNPGRSIDPRLESVLDQEGKVWYYDESAGVVLKEPRLYDGVSGGILAEEMGAGKTIICLSLILATKHLYPLAPDIYRGATPVRPKVGSLVDMAASFITRNSVPWEYYLKSTGNQYDFDFSRCIRAIHRHPGHYFCPEGPPAEAYRVTLRGRGRGHHDSEPAQAGLNRTTIYLSKATVIIVPNNLVVQWCQEIKKHTQGLKVLTIARFLGPGRGDIPDVTELLEYDVILIAQTRFEALYTSGFGNRNSLSLSPLGQMHFKRCIVDEGHKLGGSKIRQKSNLLLGIETLRFSSRWIVTGTPAKGLYGLDGQAILDEDASLAAPSTGPSQSEAQDLDRIGAMAALYLKARPWANTLSEPGDTPADWAVYVMQPHHSSRSRARTDSLRSTLNSLIIRHRVAEVAKLLPPVEEKVVVLEGSYQDKLSLNIFAMYIIFNSVQSQRADQDYFFHPRQRKALLQLVHNLRQASFFGGSFFSVDDLRNGVETAEAFLEKRDVPISNEDEALLKQAIAFGRIAICNEIRTLSNQFHEIPLHVHAFPGSASQAWSLNNKDEDPMLTDAPLLLELQKIVRKHINSPVGLNSLMNGGLVEKGIEQRSKALTVDGSDGGQPNSRLVREATLAGNAKLGDTRSPQKSRAMSSLETLQSEMKHMEEMSSSASEHDIPASLADTTVTATSSAKMSYLIDSITKYQAEEQIIVFYDNDNVAWYIASLLDVFQITYLIYAKSLTTEKKAQYVNSFNHSSTFRVLLMDTTQAAFGLDMWAASRIYFISPVLNPQVEAQAVGRARRISRQKPVSVETLVLRDSVDEVILSRRQNMTQAEHRKVKSILDDRPIYNWILNAKIVPLPDTPSGASSQMASLRVPQLVFGKGFGRIGPSDEGLMVGTPLSTASELRNTNGIKRPHSSGPAYIGLDLNDHDLASRPARRVRFTAG</sequence>
<feature type="domain" description="Helicase C-terminal" evidence="4">
    <location>
        <begin position="918"/>
        <end position="1078"/>
    </location>
</feature>
<dbReference type="STRING" id="41688.A0A2N3N290"/>
<dbReference type="SUPFAM" id="SSF52540">
    <property type="entry name" value="P-loop containing nucleoside triphosphate hydrolases"/>
    <property type="match status" value="2"/>
</dbReference>
<dbReference type="GO" id="GO:0016787">
    <property type="term" value="F:hydrolase activity"/>
    <property type="evidence" value="ECO:0007669"/>
    <property type="project" value="UniProtKB-KW"/>
</dbReference>
<dbReference type="InterPro" id="IPR049730">
    <property type="entry name" value="SNF2/RAD54-like_C"/>
</dbReference>
<dbReference type="PROSITE" id="PS51194">
    <property type="entry name" value="HELICASE_CTER"/>
    <property type="match status" value="1"/>
</dbReference>
<dbReference type="PANTHER" id="PTHR45626:SF51">
    <property type="entry name" value="SNF2-RELATED DOMAIN-CONTAINING PROTEIN"/>
    <property type="match status" value="1"/>
</dbReference>
<dbReference type="InterPro" id="IPR014001">
    <property type="entry name" value="Helicase_ATP-bd"/>
</dbReference>
<dbReference type="InterPro" id="IPR000330">
    <property type="entry name" value="SNF2_N"/>
</dbReference>
<keyword evidence="2" id="KW-0378">Hydrolase</keyword>
<dbReference type="CDD" id="cd18793">
    <property type="entry name" value="SF2_C_SNF"/>
    <property type="match status" value="1"/>
</dbReference>